<gene>
    <name evidence="1" type="ORF">DFR64_1524</name>
</gene>
<comment type="caution">
    <text evidence="1">The sequence shown here is derived from an EMBL/GenBank/DDBJ whole genome shotgun (WGS) entry which is preliminary data.</text>
</comment>
<dbReference type="InterPro" id="IPR027417">
    <property type="entry name" value="P-loop_NTPase"/>
</dbReference>
<protein>
    <recommendedName>
        <fullName evidence="3">Phosphoenolpyruvate carboxykinase</fullName>
    </recommendedName>
</protein>
<sequence>MKKKNHAMENGSYHFYSDKFILRVSNRVCISSEELLTSEPFLKFYYSYLESLKRKQSPLLNIFSTKDYSEDEVKLLQETLYYLNSLQADKVAKLVDGSEIFFRDTLLFNEFIEQFYNYWRRMHRLVICDSVFDRMDQRPYRTFNDLVESLMHLVRSTYRNIQENITGKHPKIYRQVSAGAEIGAIALPMKLNYPNSSFSVLDDIFVIRQVLIYPPMIFNTPNNKRKGQFARIDRNPLDGIKLDPKEWLCYPARVGPLLIAIYFPLSFFELGFSLSNLFELADENDLQRKPDAVYIYGAPEETSLSVDGNETVFFDDEKNNIMVGSVPFKNEYAYFGYLKKMILTLHNIIRMKDGYLPFHGAMVQITMRNKKPFSVLIMGDSGAGKSESIEALRLIASDEIEDLMVVADDMGSIAVNEQGRLVGYGTEMGAFVRLDDLQSGYALGQIDRTIIMNPDQVNARVVMPVTRYEYIMAGTPIDCVLYANNYEAVDKDHPIIDRFANAKDALNVFRRGAVMSKGTTTTKGLVENYFANIFGPPQYHDLHEGLAQKYFQKMFDQNIYVGQMRTQLGIPGSEQTGPKQSATALLQMINEKAGDA</sequence>
<dbReference type="AlphaFoldDB" id="A0A347ZR83"/>
<dbReference type="Gene3D" id="3.40.50.300">
    <property type="entry name" value="P-loop containing nucleotide triphosphate hydrolases"/>
    <property type="match status" value="1"/>
</dbReference>
<accession>A0A347ZR83</accession>
<evidence type="ECO:0000313" key="1">
    <source>
        <dbReference type="EMBL" id="REG11632.1"/>
    </source>
</evidence>
<dbReference type="EMBL" id="QUMS01000001">
    <property type="protein sequence ID" value="REG11632.1"/>
    <property type="molecule type" value="Genomic_DNA"/>
</dbReference>
<evidence type="ECO:0008006" key="3">
    <source>
        <dbReference type="Google" id="ProtNLM"/>
    </source>
</evidence>
<organism evidence="1 2">
    <name type="scientific">Pelolinea submarina</name>
    <dbReference type="NCBI Taxonomy" id="913107"/>
    <lineage>
        <taxon>Bacteria</taxon>
        <taxon>Bacillati</taxon>
        <taxon>Chloroflexota</taxon>
        <taxon>Anaerolineae</taxon>
        <taxon>Anaerolineales</taxon>
        <taxon>Anaerolineaceae</taxon>
        <taxon>Pelolinea</taxon>
    </lineage>
</organism>
<reference evidence="1 2" key="1">
    <citation type="submission" date="2018-08" db="EMBL/GenBank/DDBJ databases">
        <title>Genomic Encyclopedia of Type Strains, Phase IV (KMG-IV): sequencing the most valuable type-strain genomes for metagenomic binning, comparative biology and taxonomic classification.</title>
        <authorList>
            <person name="Goeker M."/>
        </authorList>
    </citation>
    <scope>NUCLEOTIDE SEQUENCE [LARGE SCALE GENOMIC DNA]</scope>
    <source>
        <strain evidence="1 2">DSM 23923</strain>
    </source>
</reference>
<proteinExistence type="predicted"/>
<dbReference type="SUPFAM" id="SSF53795">
    <property type="entry name" value="PEP carboxykinase-like"/>
    <property type="match status" value="1"/>
</dbReference>
<evidence type="ECO:0000313" key="2">
    <source>
        <dbReference type="Proteomes" id="UP000256388"/>
    </source>
</evidence>
<keyword evidence="2" id="KW-1185">Reference proteome</keyword>
<name>A0A347ZR83_9CHLR</name>
<dbReference type="Proteomes" id="UP000256388">
    <property type="component" value="Unassembled WGS sequence"/>
</dbReference>